<protein>
    <recommendedName>
        <fullName evidence="2">CHAT domain-containing protein</fullName>
    </recommendedName>
</protein>
<dbReference type="InterPro" id="IPR019734">
    <property type="entry name" value="TPR_rpt"/>
</dbReference>
<dbReference type="EMBL" id="CAJNJQ010000278">
    <property type="protein sequence ID" value="CAE7067385.1"/>
    <property type="molecule type" value="Genomic_DNA"/>
</dbReference>
<organism evidence="3 4">
    <name type="scientific">Rhizoctonia solani</name>
    <dbReference type="NCBI Taxonomy" id="456999"/>
    <lineage>
        <taxon>Eukaryota</taxon>
        <taxon>Fungi</taxon>
        <taxon>Dikarya</taxon>
        <taxon>Basidiomycota</taxon>
        <taxon>Agaricomycotina</taxon>
        <taxon>Agaricomycetes</taxon>
        <taxon>Cantharellales</taxon>
        <taxon>Ceratobasidiaceae</taxon>
        <taxon>Rhizoctonia</taxon>
    </lineage>
</organism>
<evidence type="ECO:0000313" key="3">
    <source>
        <dbReference type="EMBL" id="CAE7067385.1"/>
    </source>
</evidence>
<dbReference type="AlphaFoldDB" id="A0A8H3DTA7"/>
<dbReference type="Gene3D" id="1.25.40.10">
    <property type="entry name" value="Tetratricopeptide repeat domain"/>
    <property type="match status" value="4"/>
</dbReference>
<evidence type="ECO:0000259" key="2">
    <source>
        <dbReference type="Pfam" id="PF12770"/>
    </source>
</evidence>
<proteinExistence type="predicted"/>
<dbReference type="InterPro" id="IPR011990">
    <property type="entry name" value="TPR-like_helical_dom_sf"/>
</dbReference>
<dbReference type="SUPFAM" id="SSF81901">
    <property type="entry name" value="HCP-like"/>
    <property type="match status" value="2"/>
</dbReference>
<dbReference type="InterPro" id="IPR024983">
    <property type="entry name" value="CHAT_dom"/>
</dbReference>
<dbReference type="SUPFAM" id="SSF48452">
    <property type="entry name" value="TPR-like"/>
    <property type="match status" value="1"/>
</dbReference>
<comment type="caution">
    <text evidence="3">The sequence shown here is derived from an EMBL/GenBank/DDBJ whole genome shotgun (WGS) entry which is preliminary data.</text>
</comment>
<dbReference type="PANTHER" id="PTHR19959">
    <property type="entry name" value="KINESIN LIGHT CHAIN"/>
    <property type="match status" value="1"/>
</dbReference>
<feature type="domain" description="CHAT" evidence="2">
    <location>
        <begin position="811"/>
        <end position="1093"/>
    </location>
</feature>
<dbReference type="Proteomes" id="UP000663827">
    <property type="component" value="Unassembled WGS sequence"/>
</dbReference>
<dbReference type="PROSITE" id="PS50005">
    <property type="entry name" value="TPR"/>
    <property type="match status" value="1"/>
</dbReference>
<evidence type="ECO:0000256" key="1">
    <source>
        <dbReference type="PROSITE-ProRule" id="PRU00339"/>
    </source>
</evidence>
<dbReference type="PANTHER" id="PTHR19959:SF119">
    <property type="entry name" value="FUNGAL LIPASE-LIKE DOMAIN-CONTAINING PROTEIN"/>
    <property type="match status" value="1"/>
</dbReference>
<feature type="repeat" description="TPR" evidence="1">
    <location>
        <begin position="478"/>
        <end position="511"/>
    </location>
</feature>
<reference evidence="3" key="1">
    <citation type="submission" date="2021-01" db="EMBL/GenBank/DDBJ databases">
        <authorList>
            <person name="Kaushik A."/>
        </authorList>
    </citation>
    <scope>NUCLEOTIDE SEQUENCE</scope>
    <source>
        <strain evidence="3">AG5</strain>
    </source>
</reference>
<gene>
    <name evidence="3" type="ORF">RDB_LOCUS12732</name>
</gene>
<name>A0A8H3DTA7_9AGAM</name>
<accession>A0A8H3DTA7</accession>
<evidence type="ECO:0000313" key="4">
    <source>
        <dbReference type="Proteomes" id="UP000663827"/>
    </source>
</evidence>
<sequence length="1093" mass="123149">MPNQGETGGDNTMIPGVVADPKNLNERGYSYIMNFRSSGELDNLEKAIECFSQAIMLTPDSHPEKPPHLTNLGVSYTFRFRRLGELNDLEKSIEYISRAVALTPEGHPDMPLRSANLGTSYTDRYRRLGEVEDLKSSIEYNSRAVASTPEGHPDMPRRLCNLGISYGDRFRRLGDMDDLKRSIEYKRRAVTLTSEGHPDMPLRLDSLGSSFIDQYRRLGELTDLERSMEYYSHAVTLTPAGHPEMPVRLCNLGSSYTERFQRLWQLSDLEKSIEYSSRAVELTCNGHPGMSYRLASLGSSYRARYQRLGELEDLEKSIEYISCAATLISEDHPEIPHYLSNLGASYTDRYRRLGDLDDLEKSIEHLSRVVKLTPEGHPEMPYCLGNLGLSYTERYHRLDKLGDLEKSIKYNSRAVTLTPQSHPDMPRRLGNLGLSYRDRYQLLGELDDLKSSVEYNTRAVALTSEGLSEMPLHLGNLGTSYLDQYQRLGELDDLEKSIEYYSRALTLTPDGHPHLSTRYFNYARSFLHHYQYSGTEAHLHSSLNSFRKASQLLTGAPQDKFNYALRWANLACKYQYLSPLEAYQTTIDLLPQYIWLGATATQRYQGLSTAKTLAVNASYTAIQSLNHELALEWLEHARCVVWNQSLMLRSPLDQLRLSHSSLARQLEKIANQLHISSFEGQVSQAAISNMNSAEQAGRQRRSLAMQYQSLLTETRQLEGFEDFLRPIKANALFCAARNGPIVVINCHTNQCDALIVLPKHNEVRHLPLHNFTEQKARRALTDLLGSLRQKRLRQRGVRFLHQQTSEDTMGRVLENLWRDIVRPILDFMGYLDVVPRERLPHITWCPTGPLSFLPLHAAGDYTQSQARIYDYVISSYTPTLNSLLASTPCSLNRDPRVLAIGQAATPGRNPLPGTIKELGLIKTLTQNGAEYTQLTGNQATTTAVLDAMEHHDWVHLACHAHQNVKDPTKSGFYLHDGTLDLLAINQRSFKNKGLAFLSACQTATGDEELPDEAVHLASGMLMAGYPSVIATMWSVVDEDAPFVAEKVYAQLMGDGKIGNGEAGRALHDAVAGLRDKVGEKSFARWVPYIHIGS</sequence>
<keyword evidence="1" id="KW-0802">TPR repeat</keyword>
<dbReference type="Pfam" id="PF12770">
    <property type="entry name" value="CHAT"/>
    <property type="match status" value="1"/>
</dbReference>